<dbReference type="OrthoDB" id="5839090at2759"/>
<keyword evidence="5" id="KW-1185">Reference proteome</keyword>
<gene>
    <name evidence="4" type="ORF">FIBSPDRAFT_947174</name>
</gene>
<name>A0A166S9A6_9AGAM</name>
<dbReference type="InterPro" id="IPR000322">
    <property type="entry name" value="Glyco_hydro_31_TIM"/>
</dbReference>
<keyword evidence="1" id="KW-0326">Glycosidase</keyword>
<evidence type="ECO:0000259" key="3">
    <source>
        <dbReference type="Pfam" id="PF21365"/>
    </source>
</evidence>
<dbReference type="Gene3D" id="2.60.40.1180">
    <property type="entry name" value="Golgi alpha-mannosidase II"/>
    <property type="match status" value="1"/>
</dbReference>
<evidence type="ECO:0000313" key="4">
    <source>
        <dbReference type="EMBL" id="KZP29174.1"/>
    </source>
</evidence>
<dbReference type="Proteomes" id="UP000076532">
    <property type="component" value="Unassembled WGS sequence"/>
</dbReference>
<sequence length="444" mass="47049">MHRLNGTATSTHTVLMLSIIGMDATLRDGVLQYRINGGLCCADLVANFGRDAPGQHPPRDAVGRHRYPRPLRDFTVSNSSHRGIVGFINSLHQNNEHFISILDAAVPVTTNASDVYAPYTDGTVLGMFLKNPGGDNYIAIDADDPHKVTGSATCGFNGSSDEELCNRWMQAAAFIPSSATITPSALSGAIGPASRIAIGTRYTCVSSISLELHLTSLATACFPSFTHAIGDGVAGRHTSTCSLFYEFRAQSELFGVDQQWLIGDSVLATLVMEVNTSTVQDYFSGTDGWRSWFTHVALNSTSNLVTIQAPLSAIHPLRRKRSTAALYTALHDRGNQNQALRTPCTSATGSAIIQDGISLLTSSAHIASTANKGSVSGTVSISGHTSEQPLSSITVLGVSAQPSAVNVGGKAATGFTYESGLQRLNVTGLAIALHESRQVTWVLQ</sequence>
<dbReference type="SUPFAM" id="SSF51011">
    <property type="entry name" value="Glycosyl hydrolase domain"/>
    <property type="match status" value="1"/>
</dbReference>
<evidence type="ECO:0000313" key="5">
    <source>
        <dbReference type="Proteomes" id="UP000076532"/>
    </source>
</evidence>
<dbReference type="AlphaFoldDB" id="A0A166S9A6"/>
<dbReference type="Pfam" id="PF01055">
    <property type="entry name" value="Glyco_hydro_31_2nd"/>
    <property type="match status" value="1"/>
</dbReference>
<dbReference type="InterPro" id="IPR013780">
    <property type="entry name" value="Glyco_hydro_b"/>
</dbReference>
<dbReference type="PANTHER" id="PTHR22762">
    <property type="entry name" value="ALPHA-GLUCOSIDASE"/>
    <property type="match status" value="1"/>
</dbReference>
<organism evidence="4 5">
    <name type="scientific">Athelia psychrophila</name>
    <dbReference type="NCBI Taxonomy" id="1759441"/>
    <lineage>
        <taxon>Eukaryota</taxon>
        <taxon>Fungi</taxon>
        <taxon>Dikarya</taxon>
        <taxon>Basidiomycota</taxon>
        <taxon>Agaricomycotina</taxon>
        <taxon>Agaricomycetes</taxon>
        <taxon>Agaricomycetidae</taxon>
        <taxon>Atheliales</taxon>
        <taxon>Atheliaceae</taxon>
        <taxon>Athelia</taxon>
    </lineage>
</organism>
<protein>
    <submittedName>
        <fullName evidence="4">Glycoside hydrolase family 31 protein</fullName>
    </submittedName>
</protein>
<dbReference type="Pfam" id="PF21365">
    <property type="entry name" value="Glyco_hydro_31_3rd"/>
    <property type="match status" value="1"/>
</dbReference>
<dbReference type="GO" id="GO:0004553">
    <property type="term" value="F:hydrolase activity, hydrolyzing O-glycosyl compounds"/>
    <property type="evidence" value="ECO:0007669"/>
    <property type="project" value="InterPro"/>
</dbReference>
<proteinExistence type="inferred from homology"/>
<keyword evidence="1 4" id="KW-0378">Hydrolase</keyword>
<dbReference type="Gene3D" id="3.20.20.80">
    <property type="entry name" value="Glycosidases"/>
    <property type="match status" value="2"/>
</dbReference>
<evidence type="ECO:0000259" key="2">
    <source>
        <dbReference type="Pfam" id="PF01055"/>
    </source>
</evidence>
<reference evidence="4 5" key="1">
    <citation type="journal article" date="2016" name="Mol. Biol. Evol.">
        <title>Comparative Genomics of Early-Diverging Mushroom-Forming Fungi Provides Insights into the Origins of Lignocellulose Decay Capabilities.</title>
        <authorList>
            <person name="Nagy L.G."/>
            <person name="Riley R."/>
            <person name="Tritt A."/>
            <person name="Adam C."/>
            <person name="Daum C."/>
            <person name="Floudas D."/>
            <person name="Sun H."/>
            <person name="Yadav J.S."/>
            <person name="Pangilinan J."/>
            <person name="Larsson K.H."/>
            <person name="Matsuura K."/>
            <person name="Barry K."/>
            <person name="Labutti K."/>
            <person name="Kuo R."/>
            <person name="Ohm R.A."/>
            <person name="Bhattacharya S.S."/>
            <person name="Shirouzu T."/>
            <person name="Yoshinaga Y."/>
            <person name="Martin F.M."/>
            <person name="Grigoriev I.V."/>
            <person name="Hibbett D.S."/>
        </authorList>
    </citation>
    <scope>NUCLEOTIDE SEQUENCE [LARGE SCALE GENOMIC DNA]</scope>
    <source>
        <strain evidence="4 5">CBS 109695</strain>
    </source>
</reference>
<dbReference type="STRING" id="436010.A0A166S9A6"/>
<dbReference type="EMBL" id="KV417500">
    <property type="protein sequence ID" value="KZP29174.1"/>
    <property type="molecule type" value="Genomic_DNA"/>
</dbReference>
<dbReference type="PANTHER" id="PTHR22762:SF133">
    <property type="entry name" value="P-TYPE DOMAIN-CONTAINING PROTEIN"/>
    <property type="match status" value="1"/>
</dbReference>
<accession>A0A166S9A6</accession>
<feature type="domain" description="Glycoside hydrolase family 31 TIM barrel" evidence="2">
    <location>
        <begin position="148"/>
        <end position="178"/>
    </location>
</feature>
<comment type="similarity">
    <text evidence="1">Belongs to the glycosyl hydrolase 31 family.</text>
</comment>
<evidence type="ECO:0000256" key="1">
    <source>
        <dbReference type="RuleBase" id="RU361185"/>
    </source>
</evidence>
<dbReference type="InterPro" id="IPR048395">
    <property type="entry name" value="Glyco_hydro_31_C"/>
</dbReference>
<feature type="domain" description="Glycosyl hydrolase family 31 C-terminal" evidence="3">
    <location>
        <begin position="242"/>
        <end position="314"/>
    </location>
</feature>
<dbReference type="GO" id="GO:0005975">
    <property type="term" value="P:carbohydrate metabolic process"/>
    <property type="evidence" value="ECO:0007669"/>
    <property type="project" value="InterPro"/>
</dbReference>